<sequence>MDLVIKMYISGFGIIRRISGHLKDFEGLRGITGNLDGHRRIWRDSEIKGDGI</sequence>
<accession>A0ACB1A7E5</accession>
<reference evidence="1" key="1">
    <citation type="submission" date="2023-11" db="EMBL/GenBank/DDBJ databases">
        <authorList>
            <person name="Poullet M."/>
        </authorList>
    </citation>
    <scope>NUCLEOTIDE SEQUENCE</scope>
    <source>
        <strain evidence="1">E1834</strain>
    </source>
</reference>
<gene>
    <name evidence="1" type="ORF">MENTE1834_LOCUS34788</name>
</gene>
<proteinExistence type="predicted"/>
<comment type="caution">
    <text evidence="1">The sequence shown here is derived from an EMBL/GenBank/DDBJ whole genome shotgun (WGS) entry which is preliminary data.</text>
</comment>
<evidence type="ECO:0000313" key="2">
    <source>
        <dbReference type="Proteomes" id="UP001497535"/>
    </source>
</evidence>
<protein>
    <submittedName>
        <fullName evidence="1">Uncharacterized protein</fullName>
    </submittedName>
</protein>
<organism evidence="1 2">
    <name type="scientific">Meloidogyne enterolobii</name>
    <name type="common">Root-knot nematode worm</name>
    <name type="synonym">Meloidogyne mayaguensis</name>
    <dbReference type="NCBI Taxonomy" id="390850"/>
    <lineage>
        <taxon>Eukaryota</taxon>
        <taxon>Metazoa</taxon>
        <taxon>Ecdysozoa</taxon>
        <taxon>Nematoda</taxon>
        <taxon>Chromadorea</taxon>
        <taxon>Rhabditida</taxon>
        <taxon>Tylenchina</taxon>
        <taxon>Tylenchomorpha</taxon>
        <taxon>Tylenchoidea</taxon>
        <taxon>Meloidogynidae</taxon>
        <taxon>Meloidogyninae</taxon>
        <taxon>Meloidogyne</taxon>
    </lineage>
</organism>
<keyword evidence="2" id="KW-1185">Reference proteome</keyword>
<name>A0ACB1A7E5_MELEN</name>
<dbReference type="Proteomes" id="UP001497535">
    <property type="component" value="Unassembled WGS sequence"/>
</dbReference>
<evidence type="ECO:0000313" key="1">
    <source>
        <dbReference type="EMBL" id="CAK5087245.1"/>
    </source>
</evidence>
<dbReference type="EMBL" id="CAVMJV010000064">
    <property type="protein sequence ID" value="CAK5087245.1"/>
    <property type="molecule type" value="Genomic_DNA"/>
</dbReference>